<dbReference type="Gene3D" id="3.30.1380.10">
    <property type="match status" value="1"/>
</dbReference>
<dbReference type="PROSITE" id="PS50817">
    <property type="entry name" value="INTEIN_N_TER"/>
    <property type="match status" value="1"/>
</dbReference>
<feature type="site" description="Cleavage; by autolysis" evidence="18">
    <location>
        <begin position="210"/>
        <end position="211"/>
    </location>
</feature>
<feature type="binding site" evidence="19">
    <location>
        <position position="142"/>
    </location>
    <ligand>
        <name>Ca(2+)</name>
        <dbReference type="ChEBI" id="CHEBI:29108"/>
        <label>2</label>
    </ligand>
</feature>
<keyword evidence="4 20" id="KW-0645">Protease</keyword>
<keyword evidence="5" id="KW-0808">Transferase</keyword>
<dbReference type="InterPro" id="IPR009045">
    <property type="entry name" value="Zn_M74/Hedgehog-like"/>
</dbReference>
<gene>
    <name evidence="24" type="primary">hedgehog A</name>
</gene>
<evidence type="ECO:0000256" key="10">
    <source>
        <dbReference type="ARBA" id="ARBA00022813"/>
    </source>
</evidence>
<evidence type="ECO:0000256" key="7">
    <source>
        <dbReference type="ARBA" id="ARBA00022723"/>
    </source>
</evidence>
<evidence type="ECO:0000256" key="6">
    <source>
        <dbReference type="ARBA" id="ARBA00022716"/>
    </source>
</evidence>
<feature type="binding site" evidence="19">
    <location>
        <position position="195"/>
    </location>
    <ligand>
        <name>Zn(2+)</name>
        <dbReference type="ChEBI" id="CHEBI:29105"/>
    </ligand>
</feature>
<dbReference type="SMART" id="SM00306">
    <property type="entry name" value="HintN"/>
    <property type="match status" value="1"/>
</dbReference>
<dbReference type="InterPro" id="IPR003587">
    <property type="entry name" value="Hint_dom_N"/>
</dbReference>
<feature type="binding site" evidence="19">
    <location>
        <position position="139"/>
    </location>
    <ligand>
        <name>Ca(2+)</name>
        <dbReference type="ChEBI" id="CHEBI:29108"/>
        <label>2</label>
    </ligand>
</feature>
<evidence type="ECO:0000256" key="2">
    <source>
        <dbReference type="ARBA" id="ARBA00022473"/>
    </source>
</evidence>
<comment type="similarity">
    <text evidence="1 20">Belongs to the hedgehog family.</text>
</comment>
<dbReference type="InterPro" id="IPR000320">
    <property type="entry name" value="Hedgehog_signalling_dom"/>
</dbReference>
<sequence>MLLPRLDTSGRPSFICTAGVLLIAAVLLLSSGPALGCGPGRLYAKRRIPRKLNAFVFKQHVPNVPENTLGASGLPEVKITRDHPKFKQLVPNYNADIVFKDEEGTGADRLMTQRLTEKVNTLAISVMNMWPGIRLRVTEAYDEEGYHAKNSLHEEGRAVDMTTSDRDRSKLGMLARLAVEAGFDFVYYESRSHVHCSVKSESADASKIGGCFSGSSTVQTLQGQVKMSGLKVGDSVLVVKPDGSLGYSEVILFLDRDENQIRLFQRIVTESGAKITITPSHLIFRSDENRTLDISEGHATFAKYIEIGDYLYVKRDTAAGSRISLERVIAVESGSEKGSFAPLTKEGNVVVNDVLASCYALLDDQSLAHFAFFPVRFMSDIEHLALNLLEKLPFSQMKEIISSHFEFLPAKFTSNMKHAMFHMLEKFHFVKLMPKNVTSQKGMHWYPELLYKMSYYLLLN</sequence>
<dbReference type="FunFam" id="3.30.1380.10:FF:000001">
    <property type="entry name" value="Indian hedgehog"/>
    <property type="match status" value="1"/>
</dbReference>
<feature type="binding site" evidence="19">
    <location>
        <position position="138"/>
    </location>
    <ligand>
        <name>Ca(2+)</name>
        <dbReference type="ChEBI" id="CHEBI:29108"/>
        <label>1</label>
    </ligand>
</feature>
<dbReference type="GO" id="GO:0048731">
    <property type="term" value="P:system development"/>
    <property type="evidence" value="ECO:0007669"/>
    <property type="project" value="UniProtKB-ARBA"/>
</dbReference>
<feature type="binding site" evidence="19">
    <location>
        <position position="103"/>
    </location>
    <ligand>
        <name>Ca(2+)</name>
        <dbReference type="ChEBI" id="CHEBI:29108"/>
        <label>1</label>
    </ligand>
</feature>
<evidence type="ECO:0000256" key="12">
    <source>
        <dbReference type="ARBA" id="ARBA00023136"/>
    </source>
</evidence>
<dbReference type="InterPro" id="IPR036844">
    <property type="entry name" value="Hint_dom_sf"/>
</dbReference>
<evidence type="ECO:0000256" key="8">
    <source>
        <dbReference type="ARBA" id="ARBA00022729"/>
    </source>
</evidence>
<keyword evidence="2 20" id="KW-0217">Developmental protein</keyword>
<dbReference type="GO" id="GO:0007224">
    <property type="term" value="P:smoothened signaling pathway"/>
    <property type="evidence" value="ECO:0007669"/>
    <property type="project" value="TreeGrafter"/>
</dbReference>
<dbReference type="InterPro" id="IPR001657">
    <property type="entry name" value="Hedgehog"/>
</dbReference>
<dbReference type="GO" id="GO:0005789">
    <property type="term" value="C:endoplasmic reticulum membrane"/>
    <property type="evidence" value="ECO:0007669"/>
    <property type="project" value="UniProtKB-SubCell"/>
</dbReference>
<comment type="function">
    <text evidence="16">The C-terminal part of the hedgehog protein precursor displays an autoproteolysis activity that results in the cleavage of the full-length protein into two parts (N-product and C-product). In addition, the C-terminal part displays a cholesterol transferase activity that results by the covalent attachment of a cholesterol moiety to the C-terminal of the newly generated N-product. Once cleaved, the C-product has no signaling activity and diffuses from the cell.</text>
</comment>
<dbReference type="GO" id="GO:0007367">
    <property type="term" value="P:segment polarity determination"/>
    <property type="evidence" value="ECO:0007669"/>
    <property type="project" value="UniProtKB-KW"/>
</dbReference>
<comment type="catalytic activity">
    <reaction evidence="17">
        <text>glycyl-L-cysteinyl-[protein] + cholesterol + H(+) = [protein]-C-terminal glycyl cholesterol ester + N-terminal L-cysteinyl-[protein]</text>
        <dbReference type="Rhea" id="RHEA:59504"/>
        <dbReference type="Rhea" id="RHEA-COMP:12707"/>
        <dbReference type="Rhea" id="RHEA-COMP:15369"/>
        <dbReference type="Rhea" id="RHEA-COMP:15374"/>
        <dbReference type="ChEBI" id="CHEBI:15378"/>
        <dbReference type="ChEBI" id="CHEBI:16113"/>
        <dbReference type="ChEBI" id="CHEBI:65250"/>
        <dbReference type="ChEBI" id="CHEBI:143135"/>
        <dbReference type="ChEBI" id="CHEBI:143140"/>
    </reaction>
    <physiologicalReaction direction="left-to-right" evidence="17">
        <dbReference type="Rhea" id="RHEA:59505"/>
    </physiologicalReaction>
</comment>
<dbReference type="GO" id="GO:0005615">
    <property type="term" value="C:extracellular space"/>
    <property type="evidence" value="ECO:0007669"/>
    <property type="project" value="TreeGrafter"/>
</dbReference>
<dbReference type="FunFam" id="2.170.16.10:FF:000001">
    <property type="entry name" value="Indian hedgehog"/>
    <property type="match status" value="1"/>
</dbReference>
<dbReference type="CDD" id="cd00081">
    <property type="entry name" value="Hint"/>
    <property type="match status" value="1"/>
</dbReference>
<keyword evidence="7 19" id="KW-0479">Metal-binding</keyword>
<keyword evidence="14" id="KW-0449">Lipoprotein</keyword>
<evidence type="ECO:0000256" key="18">
    <source>
        <dbReference type="PIRSR" id="PIRSR009400-1"/>
    </source>
</evidence>
<evidence type="ECO:0000256" key="14">
    <source>
        <dbReference type="ARBA" id="ARBA00023288"/>
    </source>
</evidence>
<protein>
    <recommendedName>
        <fullName evidence="20">Hedgehog protein</fullName>
    </recommendedName>
</protein>
<feature type="domain" description="Hint" evidence="22">
    <location>
        <begin position="320"/>
        <end position="364"/>
    </location>
</feature>
<dbReference type="AlphaFoldDB" id="A0A0U5KSU2"/>
<keyword evidence="11 19" id="KW-0106">Calcium</keyword>
<dbReference type="Gene3D" id="2.170.16.10">
    <property type="entry name" value="Hedgehog/Intein (Hint) domain"/>
    <property type="match status" value="1"/>
</dbReference>
<keyword evidence="8 20" id="KW-0732">Signal</keyword>
<feature type="binding site" evidence="19">
    <location>
        <position position="102"/>
    </location>
    <ligand>
        <name>Ca(2+)</name>
        <dbReference type="ChEBI" id="CHEBI:29108"/>
        <label>1</label>
    </ligand>
</feature>
<proteinExistence type="evidence at transcript level"/>
<keyword evidence="12 20" id="KW-0472">Membrane</keyword>
<evidence type="ECO:0000256" key="4">
    <source>
        <dbReference type="ARBA" id="ARBA00022670"/>
    </source>
</evidence>
<keyword evidence="13" id="KW-0564">Palmitate</keyword>
<dbReference type="SUPFAM" id="SSF55166">
    <property type="entry name" value="Hedgehog/DD-peptidase"/>
    <property type="match status" value="1"/>
</dbReference>
<evidence type="ECO:0000256" key="20">
    <source>
        <dbReference type="RuleBase" id="RU280812"/>
    </source>
</evidence>
<keyword evidence="9 20" id="KW-0378">Hydrolase</keyword>
<comment type="subcellular location">
    <molecule>Protein hedgehog N-product</molecule>
    <subcellularLocation>
        <location evidence="20">Cell membrane</location>
        <topology evidence="20">Lipid-anchor</topology>
    </subcellularLocation>
</comment>
<dbReference type="GO" id="GO:0005113">
    <property type="term" value="F:patched binding"/>
    <property type="evidence" value="ECO:0007669"/>
    <property type="project" value="TreeGrafter"/>
</dbReference>
<dbReference type="GO" id="GO:0016740">
    <property type="term" value="F:transferase activity"/>
    <property type="evidence" value="ECO:0007669"/>
    <property type="project" value="UniProtKB-KW"/>
</dbReference>
<keyword evidence="6" id="KW-0709">Segmentation polarity protein</keyword>
<dbReference type="GO" id="GO:0010468">
    <property type="term" value="P:regulation of gene expression"/>
    <property type="evidence" value="ECO:0007669"/>
    <property type="project" value="TreeGrafter"/>
</dbReference>
<reference evidence="24" key="1">
    <citation type="submission" date="2015-10" db="EMBL/GenBank/DDBJ databases">
        <authorList>
            <person name="Gilbert D.G."/>
        </authorList>
    </citation>
    <scope>NUCLEOTIDE SEQUENCE</scope>
    <source>
        <strain evidence="24">Cs3</strain>
    </source>
</reference>
<dbReference type="SMART" id="SM00305">
    <property type="entry name" value="HintC"/>
    <property type="match status" value="1"/>
</dbReference>
<feature type="binding site" evidence="19">
    <location>
        <position position="160"/>
    </location>
    <ligand>
        <name>Zn(2+)</name>
        <dbReference type="ChEBI" id="CHEBI:29105"/>
    </ligand>
</feature>
<dbReference type="SUPFAM" id="SSF51294">
    <property type="entry name" value="Hedgehog/intein (Hint) domain"/>
    <property type="match status" value="1"/>
</dbReference>
<evidence type="ECO:0000313" key="24">
    <source>
        <dbReference type="EMBL" id="CUS58507.1"/>
    </source>
</evidence>
<keyword evidence="10 20" id="KW-0068">Autocatalytic cleavage</keyword>
<dbReference type="EMBL" id="LN899782">
    <property type="protein sequence ID" value="CUS58507.1"/>
    <property type="molecule type" value="mRNA"/>
</dbReference>
<evidence type="ECO:0000256" key="13">
    <source>
        <dbReference type="ARBA" id="ARBA00023139"/>
    </source>
</evidence>
<dbReference type="GO" id="GO:0005886">
    <property type="term" value="C:plasma membrane"/>
    <property type="evidence" value="ECO:0007669"/>
    <property type="project" value="UniProtKB-SubCell"/>
</dbReference>
<feature type="domain" description="Hint" evidence="23">
    <location>
        <begin position="209"/>
        <end position="315"/>
    </location>
</feature>
<evidence type="ECO:0000256" key="19">
    <source>
        <dbReference type="PIRSR" id="PIRSR009400-2"/>
    </source>
</evidence>
<evidence type="ECO:0000259" key="22">
    <source>
        <dbReference type="SMART" id="SM00305"/>
    </source>
</evidence>
<dbReference type="Pfam" id="PF01085">
    <property type="entry name" value="HH_signal"/>
    <property type="match status" value="1"/>
</dbReference>
<feature type="site" description="Essential for auto-cleavage" evidence="18">
    <location>
        <position position="281"/>
    </location>
</feature>
<dbReference type="GO" id="GO:0008233">
    <property type="term" value="F:peptidase activity"/>
    <property type="evidence" value="ECO:0007669"/>
    <property type="project" value="UniProtKB-UniRule"/>
</dbReference>
<evidence type="ECO:0000256" key="15">
    <source>
        <dbReference type="ARBA" id="ARBA00023301"/>
    </source>
</evidence>
<feature type="site" description="Involved in cholesterol transfer" evidence="18">
    <location>
        <position position="255"/>
    </location>
</feature>
<comment type="subcellular location">
    <molecule>Sonic hedgehog protein</molecule>
    <subcellularLocation>
        <location evidence="20">Endoplasmic reticulum membrane</location>
    </subcellularLocation>
    <subcellularLocation>
        <location evidence="20">Golgi apparatus membrane</location>
    </subcellularLocation>
</comment>
<evidence type="ECO:0000256" key="9">
    <source>
        <dbReference type="ARBA" id="ARBA00022801"/>
    </source>
</evidence>
<feature type="chain" id="PRO_5006860887" description="Hedgehog protein" evidence="21">
    <location>
        <begin position="37"/>
        <end position="460"/>
    </location>
</feature>
<feature type="site" description="Involved in auto-cleavage" evidence="18">
    <location>
        <position position="278"/>
    </location>
</feature>
<keyword evidence="20" id="KW-0256">Endoplasmic reticulum</keyword>
<feature type="binding site" evidence="19">
    <location>
        <position position="153"/>
    </location>
    <ligand>
        <name>Zn(2+)</name>
        <dbReference type="ChEBI" id="CHEBI:29105"/>
    </ligand>
</feature>
<name>A0A0U5KSU2_CUPSA</name>
<dbReference type="GO" id="GO:0016015">
    <property type="term" value="F:morphogen activity"/>
    <property type="evidence" value="ECO:0007669"/>
    <property type="project" value="UniProtKB-KW"/>
</dbReference>
<dbReference type="InterPro" id="IPR006141">
    <property type="entry name" value="Intein_N"/>
</dbReference>
<keyword evidence="3 20" id="KW-1003">Cell membrane</keyword>
<comment type="function">
    <molecule>Protein hedgehog</molecule>
    <text evidence="20">The C-terminal part of the hedgehog protein precursor displays an autoproteolysis activity that results in the cleavage of the full-length protein into two parts (N-product and C-product). In addition, the C-terminal part displays a cholesterol transferase activity that results by the covalent attachment of a cholesterol moiety to the C-terminal of the newly generated N-product.</text>
</comment>
<dbReference type="GO" id="GO:0016540">
    <property type="term" value="P:protein autoprocessing"/>
    <property type="evidence" value="ECO:0007669"/>
    <property type="project" value="InterPro"/>
</dbReference>
<keyword evidence="20" id="KW-0333">Golgi apparatus</keyword>
<dbReference type="GO" id="GO:0000139">
    <property type="term" value="C:Golgi membrane"/>
    <property type="evidence" value="ECO:0007669"/>
    <property type="project" value="UniProtKB-SubCell"/>
</dbReference>
<dbReference type="Pfam" id="PF01079">
    <property type="entry name" value="Hint"/>
    <property type="match status" value="1"/>
</dbReference>
<dbReference type="InterPro" id="IPR003586">
    <property type="entry name" value="Hint_dom_C"/>
</dbReference>
<dbReference type="PIRSF" id="PIRSF009400">
    <property type="entry name" value="Peptidase_C46"/>
    <property type="match status" value="1"/>
</dbReference>
<reference evidence="24" key="2">
    <citation type="submission" date="2016-01" db="EMBL/GenBank/DDBJ databases">
        <title>Differential expression of retinal determination genes in the principal and secondary eyes of Cupiennius salei Keyserling (1877) part 2.</title>
        <authorList>
            <person name="Samadi L."/>
            <person name="Schmid A."/>
            <person name="Eriksson B.J."/>
        </authorList>
    </citation>
    <scope>NUCLEOTIDE SEQUENCE</scope>
    <source>
        <strain evidence="24">Cs3</strain>
    </source>
</reference>
<evidence type="ECO:0000256" key="21">
    <source>
        <dbReference type="SAM" id="SignalP"/>
    </source>
</evidence>
<evidence type="ECO:0000256" key="3">
    <source>
        <dbReference type="ARBA" id="ARBA00022475"/>
    </source>
</evidence>
<organism evidence="24">
    <name type="scientific">Cupiennius salei</name>
    <name type="common">American wandering spider</name>
    <dbReference type="NCBI Taxonomy" id="6928"/>
    <lineage>
        <taxon>Eukaryota</taxon>
        <taxon>Metazoa</taxon>
        <taxon>Ecdysozoa</taxon>
        <taxon>Arthropoda</taxon>
        <taxon>Chelicerata</taxon>
        <taxon>Arachnida</taxon>
        <taxon>Araneae</taxon>
        <taxon>Araneomorphae</taxon>
        <taxon>Entelegynae</taxon>
        <taxon>Lycosoidea</taxon>
        <taxon>Ctenidae</taxon>
        <taxon>Cupiennius</taxon>
    </lineage>
</organism>
<evidence type="ECO:0000259" key="23">
    <source>
        <dbReference type="SMART" id="SM00306"/>
    </source>
</evidence>
<dbReference type="PRINTS" id="PR00632">
    <property type="entry name" value="SONICHHOG"/>
</dbReference>
<accession>A0A0U5KSU2</accession>
<dbReference type="GO" id="GO:0001708">
    <property type="term" value="P:cell fate specification"/>
    <property type="evidence" value="ECO:0007669"/>
    <property type="project" value="TreeGrafter"/>
</dbReference>
<keyword evidence="19" id="KW-0862">Zinc</keyword>
<feature type="binding site" evidence="19">
    <location>
        <position position="108"/>
    </location>
    <ligand>
        <name>Ca(2+)</name>
        <dbReference type="ChEBI" id="CHEBI:29108"/>
        <label>1</label>
    </ligand>
</feature>
<dbReference type="PANTHER" id="PTHR11889:SF31">
    <property type="entry name" value="PROTEIN HEDGEHOG"/>
    <property type="match status" value="1"/>
</dbReference>
<feature type="signal peptide" evidence="21">
    <location>
        <begin position="1"/>
        <end position="36"/>
    </location>
</feature>
<evidence type="ECO:0000256" key="17">
    <source>
        <dbReference type="ARBA" id="ARBA00048589"/>
    </source>
</evidence>
<dbReference type="GO" id="GO:0016539">
    <property type="term" value="P:intein-mediated protein splicing"/>
    <property type="evidence" value="ECO:0007669"/>
    <property type="project" value="InterPro"/>
</dbReference>
<feature type="binding site" evidence="19">
    <location>
        <position position="103"/>
    </location>
    <ligand>
        <name>Ca(2+)</name>
        <dbReference type="ChEBI" id="CHEBI:29108"/>
        <label>2</label>
    </ligand>
</feature>
<dbReference type="InterPro" id="IPR050387">
    <property type="entry name" value="Hedgehog_Signaling"/>
</dbReference>
<evidence type="ECO:0000256" key="1">
    <source>
        <dbReference type="ARBA" id="ARBA00010649"/>
    </source>
</evidence>
<dbReference type="GO" id="GO:0009653">
    <property type="term" value="P:anatomical structure morphogenesis"/>
    <property type="evidence" value="ECO:0007669"/>
    <property type="project" value="UniProtKB-KW"/>
</dbReference>
<dbReference type="GO" id="GO:0007267">
    <property type="term" value="P:cell-cell signaling"/>
    <property type="evidence" value="ECO:0007669"/>
    <property type="project" value="InterPro"/>
</dbReference>
<dbReference type="InterPro" id="IPR001767">
    <property type="entry name" value="Hedgehog_Hint"/>
</dbReference>
<evidence type="ECO:0000256" key="11">
    <source>
        <dbReference type="ARBA" id="ARBA00022837"/>
    </source>
</evidence>
<keyword evidence="15" id="KW-0504">Morphogen</keyword>
<evidence type="ECO:0000256" key="5">
    <source>
        <dbReference type="ARBA" id="ARBA00022679"/>
    </source>
</evidence>
<feature type="binding site" evidence="19">
    <location>
        <position position="139"/>
    </location>
    <ligand>
        <name>Ca(2+)</name>
        <dbReference type="ChEBI" id="CHEBI:29108"/>
        <label>1</label>
    </ligand>
</feature>
<dbReference type="PANTHER" id="PTHR11889">
    <property type="entry name" value="HEDGEHOG"/>
    <property type="match status" value="1"/>
</dbReference>
<evidence type="ECO:0000256" key="16">
    <source>
        <dbReference type="ARBA" id="ARBA00045369"/>
    </source>
</evidence>
<comment type="function">
    <molecule>Protein hedgehog N-product</molecule>
    <text evidence="20">The dually lipidated hedgehog protein N-product is a morphogen which is essential for a variety of patterning events during development.</text>
</comment>
<dbReference type="GO" id="GO:0005509">
    <property type="term" value="F:calcium ion binding"/>
    <property type="evidence" value="ECO:0007669"/>
    <property type="project" value="TreeGrafter"/>
</dbReference>